<organism evidence="1 2">
    <name type="scientific">Candidatus Thermodesulfobacterium syntrophicum</name>
    <dbReference type="NCBI Taxonomy" id="3060442"/>
    <lineage>
        <taxon>Bacteria</taxon>
        <taxon>Pseudomonadati</taxon>
        <taxon>Thermodesulfobacteriota</taxon>
        <taxon>Thermodesulfobacteria</taxon>
        <taxon>Thermodesulfobacteriales</taxon>
        <taxon>Thermodesulfobacteriaceae</taxon>
        <taxon>Thermodesulfobacterium</taxon>
    </lineage>
</organism>
<gene>
    <name evidence="1" type="ORF">OD816_000982</name>
</gene>
<name>A0AAE3P0J7_9BACT</name>
<sequence>MDFKYLNRLLKDYKKMKKFFIYKGTAPAVREIREMGAVPPLYVLIAEETYSNLFKCIPLTELGILVPYEAVPIFNFKDIPLSLCCLPFWIYLSKEILIKFSRVIAKTNEESISRCLEFVSKVKIPEKGIFAEYINFEMERLRDLNTYSMLSFVEEIEREPIQIVVEDELKEFYKREYTYLLAASPKKVLKGKNWYGIIKEKEGNPYLVLYLPADFIGKEIKVILKDKVLYKGKIFLDKLILENIPKLSDYSFLEEELDVQI</sequence>
<evidence type="ECO:0000313" key="2">
    <source>
        <dbReference type="Proteomes" id="UP001144110"/>
    </source>
</evidence>
<reference evidence="1" key="1">
    <citation type="submission" date="2022-11" db="EMBL/GenBank/DDBJ databases">
        <title>Candidatus Alkanophaga archaea from heated hydrothermal vent sediment oxidize petroleum alkanes.</title>
        <authorList>
            <person name="Zehnle H."/>
            <person name="Laso-Perez R."/>
            <person name="Lipp J."/>
            <person name="Teske A."/>
            <person name="Wegener G."/>
        </authorList>
    </citation>
    <scope>NUCLEOTIDE SEQUENCE</scope>
    <source>
        <strain evidence="1">MCA70</strain>
    </source>
</reference>
<dbReference type="Proteomes" id="UP001144110">
    <property type="component" value="Unassembled WGS sequence"/>
</dbReference>
<dbReference type="AlphaFoldDB" id="A0AAE3P0J7"/>
<protein>
    <submittedName>
        <fullName evidence="1">Uncharacterized protein</fullName>
    </submittedName>
</protein>
<evidence type="ECO:0000313" key="1">
    <source>
        <dbReference type="EMBL" id="MDF2953737.1"/>
    </source>
</evidence>
<comment type="caution">
    <text evidence="1">The sequence shown here is derived from an EMBL/GenBank/DDBJ whole genome shotgun (WGS) entry which is preliminary data.</text>
</comment>
<accession>A0AAE3P0J7</accession>
<proteinExistence type="predicted"/>
<dbReference type="EMBL" id="JAPHEG010000004">
    <property type="protein sequence ID" value="MDF2953737.1"/>
    <property type="molecule type" value="Genomic_DNA"/>
</dbReference>